<accession>A0A0F9UR47</accession>
<name>A0A0F9UR47_9ZZZZ</name>
<dbReference type="AlphaFoldDB" id="A0A0F9UR47"/>
<comment type="caution">
    <text evidence="1">The sequence shown here is derived from an EMBL/GenBank/DDBJ whole genome shotgun (WGS) entry which is preliminary data.</text>
</comment>
<reference evidence="1" key="1">
    <citation type="journal article" date="2015" name="Nature">
        <title>Complex archaea that bridge the gap between prokaryotes and eukaryotes.</title>
        <authorList>
            <person name="Spang A."/>
            <person name="Saw J.H."/>
            <person name="Jorgensen S.L."/>
            <person name="Zaremba-Niedzwiedzka K."/>
            <person name="Martijn J."/>
            <person name="Lind A.E."/>
            <person name="van Eijk R."/>
            <person name="Schleper C."/>
            <person name="Guy L."/>
            <person name="Ettema T.J."/>
        </authorList>
    </citation>
    <scope>NUCLEOTIDE SEQUENCE</scope>
</reference>
<evidence type="ECO:0000313" key="1">
    <source>
        <dbReference type="EMBL" id="KKN63626.1"/>
    </source>
</evidence>
<gene>
    <name evidence="1" type="ORF">LCGC14_0499920</name>
</gene>
<protein>
    <recommendedName>
        <fullName evidence="2">Type II toxin-antitoxin system PemK/MazF family toxin</fullName>
    </recommendedName>
</protein>
<evidence type="ECO:0008006" key="2">
    <source>
        <dbReference type="Google" id="ProtNLM"/>
    </source>
</evidence>
<organism evidence="1">
    <name type="scientific">marine sediment metagenome</name>
    <dbReference type="NCBI Taxonomy" id="412755"/>
    <lineage>
        <taxon>unclassified sequences</taxon>
        <taxon>metagenomes</taxon>
        <taxon>ecological metagenomes</taxon>
    </lineage>
</organism>
<proteinExistence type="predicted"/>
<sequence>MSYEVSARICPGDIVPFKFPYAEGGSPYARPCLVLEANTAEILLAYGTTSRGRANAGFEVRVTTEFRACGLKHASRFVLARRIRVRRDDPRFKANGDGELLLGALSEDLLSRQQVLMGLIAQTWNAPGLRYRAERAGIHPVQTRRRRRGGQLVSSL</sequence>
<dbReference type="EMBL" id="LAZR01000584">
    <property type="protein sequence ID" value="KKN63626.1"/>
    <property type="molecule type" value="Genomic_DNA"/>
</dbReference>